<evidence type="ECO:0000256" key="3">
    <source>
        <dbReference type="ARBA" id="ARBA00007131"/>
    </source>
</evidence>
<protein>
    <submittedName>
        <fullName evidence="9">Transketolase</fullName>
    </submittedName>
</protein>
<keyword evidence="5" id="KW-0808">Transferase</keyword>
<dbReference type="Pfam" id="PF13292">
    <property type="entry name" value="DXP_synthase_N"/>
    <property type="match status" value="1"/>
</dbReference>
<evidence type="ECO:0000313" key="10">
    <source>
        <dbReference type="Proteomes" id="UP000766698"/>
    </source>
</evidence>
<keyword evidence="10" id="KW-1185">Reference proteome</keyword>
<sequence>MSTLRTLVHDEATAALPRLTPAEAAVVRRELAELAAGESGGGLFEQLRKLAAAVPERLYDDSARVLLRMHEIAGSGNLQSNLSSLSTVRACFDLGLVGGDTPPAELVVGRGHIAPAFYAEHYVRGAFPFAPLTTLHRGGLTGVVHRDLGFGNTMRYSLGVGVHQAVGLAWELRRRGDGRKVVCLAGDGELQEGAAFEALRFAHEADLDNLVLVVDANGKGIEPLAKPVSRDYLAAYLGQVVETDGTDDNAVRDSLEGLLAAPGRAALVCRTLKGAHSFRPPSASGAPGRPSFSQTTGPLLADRLRRTKRQAAVFTADMAARFGFKDHLPYVNTGLAETLSVGLTLSLPDPTLKVVATDGMYYMDSLSMLTEATTGARNLLVLAGKSYGQWGGAHNAVNLLGGLLNTRVYEPVTAAEFQACLDRLDREPGTAHVVSAVDARFEPPGTDCSDDLDGAVWVTPPAPGRSGTAVVTFGYAGVLVAEANADLGVPHLHCAALEPELPAETVRLLAGVERLLTVEYNGVQGGFGERLRARHLLDAEVHGVRGDILTCAHAQQLRRHGMAPDQLRALLGASAPSFAEGAAKGEEVRGAAASA</sequence>
<keyword evidence="6" id="KW-0460">Magnesium</keyword>
<feature type="compositionally biased region" description="Low complexity" evidence="8">
    <location>
        <begin position="279"/>
        <end position="293"/>
    </location>
</feature>
<organism evidence="9 10">
    <name type="scientific">Streptomyces durbertensis</name>
    <dbReference type="NCBI Taxonomy" id="2448886"/>
    <lineage>
        <taxon>Bacteria</taxon>
        <taxon>Bacillati</taxon>
        <taxon>Actinomycetota</taxon>
        <taxon>Actinomycetes</taxon>
        <taxon>Kitasatosporales</taxon>
        <taxon>Streptomycetaceae</taxon>
        <taxon>Streptomyces</taxon>
    </lineage>
</organism>
<feature type="region of interest" description="Disordered" evidence="8">
    <location>
        <begin position="278"/>
        <end position="297"/>
    </location>
</feature>
<dbReference type="PANTHER" id="PTHR47514:SF1">
    <property type="entry name" value="TRANSKETOLASE N-TERMINAL SECTION-RELATED"/>
    <property type="match status" value="1"/>
</dbReference>
<evidence type="ECO:0000256" key="2">
    <source>
        <dbReference type="ARBA" id="ARBA00001964"/>
    </source>
</evidence>
<dbReference type="EMBL" id="WMLF01000027">
    <property type="protein sequence ID" value="MBB1242611.1"/>
    <property type="molecule type" value="Genomic_DNA"/>
</dbReference>
<dbReference type="SUPFAM" id="SSF52518">
    <property type="entry name" value="Thiamin diphosphate-binding fold (THDP-binding)"/>
    <property type="match status" value="1"/>
</dbReference>
<keyword evidence="7" id="KW-0786">Thiamine pyrophosphate</keyword>
<reference evidence="10" key="1">
    <citation type="journal article" date="2020" name="Syst. Appl. Microbiol.">
        <title>Streptomyces alkaliterrae sp. nov., isolated from an alkaline soil, and emended descriptions of Streptomyces alkaliphilus, Streptomyces calidiresistens and Streptomyces durbertensis.</title>
        <authorList>
            <person name="Swiecimska M."/>
            <person name="Golinska P."/>
            <person name="Nouioui I."/>
            <person name="Wypij M."/>
            <person name="Rai M."/>
            <person name="Sangal V."/>
            <person name="Goodfellow M."/>
        </authorList>
    </citation>
    <scope>NUCLEOTIDE SEQUENCE [LARGE SCALE GENOMIC DNA]</scope>
    <source>
        <strain evidence="10">DSM 104538</strain>
    </source>
</reference>
<dbReference type="PANTHER" id="PTHR47514">
    <property type="entry name" value="TRANSKETOLASE N-TERMINAL SECTION-RELATED"/>
    <property type="match status" value="1"/>
</dbReference>
<evidence type="ECO:0000256" key="6">
    <source>
        <dbReference type="ARBA" id="ARBA00022842"/>
    </source>
</evidence>
<comment type="subunit">
    <text evidence="4">Homodimer.</text>
</comment>
<evidence type="ECO:0000256" key="1">
    <source>
        <dbReference type="ARBA" id="ARBA00001946"/>
    </source>
</evidence>
<gene>
    <name evidence="9" type="ORF">GL263_03350</name>
</gene>
<evidence type="ECO:0000256" key="5">
    <source>
        <dbReference type="ARBA" id="ARBA00022679"/>
    </source>
</evidence>
<accession>A0ABR6EBB3</accession>
<evidence type="ECO:0000256" key="7">
    <source>
        <dbReference type="ARBA" id="ARBA00023052"/>
    </source>
</evidence>
<comment type="similarity">
    <text evidence="3">Belongs to the transketolase family.</text>
</comment>
<comment type="caution">
    <text evidence="9">The sequence shown here is derived from an EMBL/GenBank/DDBJ whole genome shotgun (WGS) entry which is preliminary data.</text>
</comment>
<comment type="cofactor">
    <cofactor evidence="1">
        <name>Mg(2+)</name>
        <dbReference type="ChEBI" id="CHEBI:18420"/>
    </cofactor>
</comment>
<dbReference type="InterPro" id="IPR005477">
    <property type="entry name" value="Dxylulose-5-P_synthase"/>
</dbReference>
<evidence type="ECO:0000256" key="4">
    <source>
        <dbReference type="ARBA" id="ARBA00011738"/>
    </source>
</evidence>
<dbReference type="InterPro" id="IPR029061">
    <property type="entry name" value="THDP-binding"/>
</dbReference>
<name>A0ABR6EBB3_9ACTN</name>
<dbReference type="Proteomes" id="UP000766698">
    <property type="component" value="Unassembled WGS sequence"/>
</dbReference>
<dbReference type="Gene3D" id="3.40.50.970">
    <property type="match status" value="1"/>
</dbReference>
<proteinExistence type="inferred from homology"/>
<dbReference type="RefSeq" id="WP_182854035.1">
    <property type="nucleotide sequence ID" value="NZ_WMLF01000027.1"/>
</dbReference>
<evidence type="ECO:0000256" key="8">
    <source>
        <dbReference type="SAM" id="MobiDB-lite"/>
    </source>
</evidence>
<comment type="cofactor">
    <cofactor evidence="2">
        <name>thiamine diphosphate</name>
        <dbReference type="ChEBI" id="CHEBI:58937"/>
    </cofactor>
</comment>
<evidence type="ECO:0000313" key="9">
    <source>
        <dbReference type="EMBL" id="MBB1242611.1"/>
    </source>
</evidence>